<dbReference type="Proteomes" id="UP000886124">
    <property type="component" value="Unassembled WGS sequence"/>
</dbReference>
<gene>
    <name evidence="2" type="ORF">ENJ89_04035</name>
</gene>
<organism evidence="2">
    <name type="scientific">Caldithrix abyssi</name>
    <dbReference type="NCBI Taxonomy" id="187145"/>
    <lineage>
        <taxon>Bacteria</taxon>
        <taxon>Pseudomonadati</taxon>
        <taxon>Calditrichota</taxon>
        <taxon>Calditrichia</taxon>
        <taxon>Calditrichales</taxon>
        <taxon>Calditrichaceae</taxon>
        <taxon>Caldithrix</taxon>
    </lineage>
</organism>
<dbReference type="InterPro" id="IPR001296">
    <property type="entry name" value="Glyco_trans_1"/>
</dbReference>
<dbReference type="PANTHER" id="PTHR45947">
    <property type="entry name" value="SULFOQUINOVOSYL TRANSFERASE SQD2"/>
    <property type="match status" value="1"/>
</dbReference>
<reference evidence="2" key="1">
    <citation type="journal article" date="2020" name="mSystems">
        <title>Genome- and Community-Level Interaction Insights into Carbon Utilization and Element Cycling Functions of Hydrothermarchaeota in Hydrothermal Sediment.</title>
        <authorList>
            <person name="Zhou Z."/>
            <person name="Liu Y."/>
            <person name="Xu W."/>
            <person name="Pan J."/>
            <person name="Luo Z.H."/>
            <person name="Li M."/>
        </authorList>
    </citation>
    <scope>NUCLEOTIDE SEQUENCE [LARGE SCALE GENOMIC DNA]</scope>
    <source>
        <strain evidence="2">HyVt-527</strain>
    </source>
</reference>
<dbReference type="SUPFAM" id="SSF53756">
    <property type="entry name" value="UDP-Glycosyltransferase/glycogen phosphorylase"/>
    <property type="match status" value="1"/>
</dbReference>
<evidence type="ECO:0000313" key="2">
    <source>
        <dbReference type="EMBL" id="HHJ52342.1"/>
    </source>
</evidence>
<dbReference type="CDD" id="cd03801">
    <property type="entry name" value="GT4_PimA-like"/>
    <property type="match status" value="1"/>
</dbReference>
<feature type="domain" description="Glycosyl transferase family 1" evidence="1">
    <location>
        <begin position="173"/>
        <end position="322"/>
    </location>
</feature>
<dbReference type="AlphaFoldDB" id="A0A7V5PNG7"/>
<dbReference type="InterPro" id="IPR050194">
    <property type="entry name" value="Glycosyltransferase_grp1"/>
</dbReference>
<protein>
    <submittedName>
        <fullName evidence="2">Glycosyltransferase family 1 protein</fullName>
    </submittedName>
</protein>
<accession>A0A7V5PNG7</accession>
<sequence>MNIALLTSWPLDVTIGSGVVRMVQGMRQGLEELGATVRVFYPGFYPKSLLNLAVERLRFNRRLGSFSWDAFDAVLGFDFDGFRIGDRYNTKYFVYNGGTLKDILPFERGKTKTILECLSYREKQAMEKARLVFAPSDYSMDKISELYQIPRTKVRRLPLGLTPEEWDSLPRAAESTRKPIILCVAKQYARKGIPDLFRAFKTVSRRLPDAELQVVGDGPTGAQNRALVKRLGLERRVHFAGDVANRDRLSAFYRQARVFCLPSYHETFGLVFLEAMLHRLPVVAYRATAVPEVVALPAGALCPPGDVNCLSRQLIRFLTDRE</sequence>
<feature type="non-terminal residue" evidence="2">
    <location>
        <position position="322"/>
    </location>
</feature>
<comment type="caution">
    <text evidence="2">The sequence shown here is derived from an EMBL/GenBank/DDBJ whole genome shotgun (WGS) entry which is preliminary data.</text>
</comment>
<name>A0A7V5PNG7_CALAY</name>
<evidence type="ECO:0000259" key="1">
    <source>
        <dbReference type="Pfam" id="PF00534"/>
    </source>
</evidence>
<dbReference type="Gene3D" id="3.40.50.2000">
    <property type="entry name" value="Glycogen Phosphorylase B"/>
    <property type="match status" value="2"/>
</dbReference>
<dbReference type="EMBL" id="DROD01000271">
    <property type="protein sequence ID" value="HHJ52342.1"/>
    <property type="molecule type" value="Genomic_DNA"/>
</dbReference>
<proteinExistence type="predicted"/>
<dbReference type="PANTHER" id="PTHR45947:SF3">
    <property type="entry name" value="SULFOQUINOVOSYL TRANSFERASE SQD2"/>
    <property type="match status" value="1"/>
</dbReference>
<dbReference type="Pfam" id="PF00534">
    <property type="entry name" value="Glycos_transf_1"/>
    <property type="match status" value="1"/>
</dbReference>
<dbReference type="GO" id="GO:0016757">
    <property type="term" value="F:glycosyltransferase activity"/>
    <property type="evidence" value="ECO:0007669"/>
    <property type="project" value="InterPro"/>
</dbReference>